<dbReference type="InterPro" id="IPR029058">
    <property type="entry name" value="AB_hydrolase_fold"/>
</dbReference>
<dbReference type="Proteomes" id="UP000077134">
    <property type="component" value="Unassembled WGS sequence"/>
</dbReference>
<keyword evidence="2" id="KW-1185">Reference proteome</keyword>
<sequence>MRLNKRENNLYVGKLAMLLILSFLMGCSSTGNTKGIPSSYSSPEMKANEDSPMKISKLESITIPSKALDKDMRATIYLPPGYQSDQSYPVLYLLYGYGGNENSWFTYLHMGDAADRLIESNLIDSLIIVSPDYGNSFGVNSDPMDAPVPVGVDAGFYEDYLIHELVPYVDRTYSTMKDKQGRWIGGISMGGYAALMLGFTYPEMFSKIGAHSAALWTYNSTDQFTGQRDWLYANPALRELRDPFLLSRSNELNEMTIFLDAGVEDPLSEKDELLYQQLQEEGISAQWETSPGGHDFAYWSSRLDDYLLFYAELKM</sequence>
<accession>A0A167CED4</accession>
<dbReference type="PANTHER" id="PTHR48098:SF1">
    <property type="entry name" value="DIACYLGLYCEROL ACYLTRANSFERASE_MYCOLYLTRANSFERASE AG85A"/>
    <property type="match status" value="1"/>
</dbReference>
<dbReference type="PANTHER" id="PTHR48098">
    <property type="entry name" value="ENTEROCHELIN ESTERASE-RELATED"/>
    <property type="match status" value="1"/>
</dbReference>
<gene>
    <name evidence="1" type="ORF">PNBC_14420</name>
</gene>
<evidence type="ECO:0000313" key="1">
    <source>
        <dbReference type="EMBL" id="OAB73101.1"/>
    </source>
</evidence>
<proteinExistence type="predicted"/>
<dbReference type="PROSITE" id="PS51257">
    <property type="entry name" value="PROKAR_LIPOPROTEIN"/>
    <property type="match status" value="1"/>
</dbReference>
<dbReference type="Gene3D" id="3.40.50.1820">
    <property type="entry name" value="alpha/beta hydrolase"/>
    <property type="match status" value="1"/>
</dbReference>
<dbReference type="OrthoDB" id="9777383at2"/>
<name>A0A167CED4_9BACL</name>
<dbReference type="Pfam" id="PF00756">
    <property type="entry name" value="Esterase"/>
    <property type="match status" value="1"/>
</dbReference>
<dbReference type="STRING" id="1763538.LPB68_05870"/>
<dbReference type="InterPro" id="IPR000801">
    <property type="entry name" value="Esterase-like"/>
</dbReference>
<comment type="caution">
    <text evidence="1">The sequence shown here is derived from an EMBL/GenBank/DDBJ whole genome shotgun (WGS) entry which is preliminary data.</text>
</comment>
<protein>
    <recommendedName>
        <fullName evidence="3">Esterase</fullName>
    </recommendedName>
</protein>
<dbReference type="RefSeq" id="WP_157756209.1">
    <property type="nucleotide sequence ID" value="NZ_LSFN01000026.1"/>
</dbReference>
<dbReference type="GO" id="GO:0016747">
    <property type="term" value="F:acyltransferase activity, transferring groups other than amino-acyl groups"/>
    <property type="evidence" value="ECO:0007669"/>
    <property type="project" value="TreeGrafter"/>
</dbReference>
<dbReference type="InterPro" id="IPR050583">
    <property type="entry name" value="Mycobacterial_A85_antigen"/>
</dbReference>
<reference evidence="1 2" key="1">
    <citation type="submission" date="2016-02" db="EMBL/GenBank/DDBJ databases">
        <title>Paenibacillus sp. LPB0068, isolated from Crassostrea gigas.</title>
        <authorList>
            <person name="Shin S.-K."/>
            <person name="Yi H."/>
        </authorList>
    </citation>
    <scope>NUCLEOTIDE SEQUENCE [LARGE SCALE GENOMIC DNA]</scope>
    <source>
        <strain evidence="1 2">LPB0068</strain>
    </source>
</reference>
<dbReference type="EMBL" id="LSFN01000026">
    <property type="protein sequence ID" value="OAB73101.1"/>
    <property type="molecule type" value="Genomic_DNA"/>
</dbReference>
<dbReference type="SUPFAM" id="SSF53474">
    <property type="entry name" value="alpha/beta-Hydrolases"/>
    <property type="match status" value="1"/>
</dbReference>
<dbReference type="AlphaFoldDB" id="A0A167CED4"/>
<organism evidence="1 2">
    <name type="scientific">Paenibacillus crassostreae</name>
    <dbReference type="NCBI Taxonomy" id="1763538"/>
    <lineage>
        <taxon>Bacteria</taxon>
        <taxon>Bacillati</taxon>
        <taxon>Bacillota</taxon>
        <taxon>Bacilli</taxon>
        <taxon>Bacillales</taxon>
        <taxon>Paenibacillaceae</taxon>
        <taxon>Paenibacillus</taxon>
    </lineage>
</organism>
<evidence type="ECO:0000313" key="2">
    <source>
        <dbReference type="Proteomes" id="UP000077134"/>
    </source>
</evidence>
<evidence type="ECO:0008006" key="3">
    <source>
        <dbReference type="Google" id="ProtNLM"/>
    </source>
</evidence>